<evidence type="ECO:0000313" key="2">
    <source>
        <dbReference type="Proteomes" id="UP000093276"/>
    </source>
</evidence>
<name>A0AAC9CW79_9FLAO</name>
<dbReference type="EMBL" id="CP016907">
    <property type="protein sequence ID" value="AOC93166.1"/>
    <property type="molecule type" value="Genomic_DNA"/>
</dbReference>
<dbReference type="KEGG" id="fjg:BB050_00010"/>
<dbReference type="Proteomes" id="UP000093276">
    <property type="component" value="Chromosome"/>
</dbReference>
<gene>
    <name evidence="1" type="ORF">BB050_00010</name>
</gene>
<proteinExistence type="predicted"/>
<reference evidence="1 2" key="1">
    <citation type="submission" date="2016-08" db="EMBL/GenBank/DDBJ databases">
        <title>Complete genome sequence of Flavobacterium johnsoniae strain GSE09, a volatile-producing biocontrol agent isolated from cucumber (Cucumis sativus).</title>
        <authorList>
            <person name="Jeong J.-J."/>
            <person name="Oh J.Y."/>
            <person name="Jim Y.J."/>
            <person name="Sang M.K."/>
            <person name="Kim K.D."/>
        </authorList>
    </citation>
    <scope>NUCLEOTIDE SEQUENCE [LARGE SCALE GENOMIC DNA]</scope>
    <source>
        <strain evidence="1 2">GSE09</strain>
    </source>
</reference>
<organism evidence="1 2">
    <name type="scientific">Flavobacterium anhuiense</name>
    <dbReference type="NCBI Taxonomy" id="459526"/>
    <lineage>
        <taxon>Bacteria</taxon>
        <taxon>Pseudomonadati</taxon>
        <taxon>Bacteroidota</taxon>
        <taxon>Flavobacteriia</taxon>
        <taxon>Flavobacteriales</taxon>
        <taxon>Flavobacteriaceae</taxon>
        <taxon>Flavobacterium</taxon>
    </lineage>
</organism>
<protein>
    <submittedName>
        <fullName evidence="1">Uncharacterized protein</fullName>
    </submittedName>
</protein>
<dbReference type="AlphaFoldDB" id="A0AAC9CW79"/>
<sequence>MPVASTYYMESGDFFRINNITLGYKLPLTETSFINYCRLYVNAINPFITQKFSGFSPELNGNGDPYGTQGIELDAYPTLRSFVIGANLKF</sequence>
<accession>A0AAC9CW79</accession>
<evidence type="ECO:0000313" key="1">
    <source>
        <dbReference type="EMBL" id="AOC93166.1"/>
    </source>
</evidence>